<evidence type="ECO:0000313" key="2">
    <source>
        <dbReference type="Proteomes" id="UP000325333"/>
    </source>
</evidence>
<sequence length="40" mass="4351">MGAGVPCFWRTGGHSYMRGYPICELGIFVNWEDAGNGAET</sequence>
<organism evidence="1 2">
    <name type="scientific">Azospirillum argentinense</name>
    <dbReference type="NCBI Taxonomy" id="2970906"/>
    <lineage>
        <taxon>Bacteria</taxon>
        <taxon>Pseudomonadati</taxon>
        <taxon>Pseudomonadota</taxon>
        <taxon>Alphaproteobacteria</taxon>
        <taxon>Rhodospirillales</taxon>
        <taxon>Azospirillaceae</taxon>
        <taxon>Azospirillum</taxon>
    </lineage>
</organism>
<comment type="caution">
    <text evidence="1">The sequence shown here is derived from an EMBL/GenBank/DDBJ whole genome shotgun (WGS) entry which is preliminary data.</text>
</comment>
<reference evidence="1 2" key="1">
    <citation type="submission" date="2019-07" db="EMBL/GenBank/DDBJ databases">
        <title>Genome sequencing of the stress-tolerant strain Azospirillum brasilense Az19.</title>
        <authorList>
            <person name="Maroniche G.A."/>
            <person name="Garcia J.E."/>
            <person name="Pagnussat L."/>
            <person name="Amenta M."/>
            <person name="Creus C.M."/>
        </authorList>
    </citation>
    <scope>NUCLEOTIDE SEQUENCE [LARGE SCALE GENOMIC DNA]</scope>
    <source>
        <strain evidence="1 2">Az19</strain>
    </source>
</reference>
<gene>
    <name evidence="1" type="ORF">FH063_000882</name>
</gene>
<accession>A0A5B0L1H1</accession>
<dbReference type="Proteomes" id="UP000325333">
    <property type="component" value="Unassembled WGS sequence"/>
</dbReference>
<protein>
    <submittedName>
        <fullName evidence="1">Uncharacterized protein</fullName>
    </submittedName>
</protein>
<proteinExistence type="predicted"/>
<dbReference type="EMBL" id="VEWN01000001">
    <property type="protein sequence ID" value="KAA1058682.1"/>
    <property type="molecule type" value="Genomic_DNA"/>
</dbReference>
<dbReference type="AlphaFoldDB" id="A0A5B0L1H1"/>
<name>A0A5B0L1H1_9PROT</name>
<evidence type="ECO:0000313" key="1">
    <source>
        <dbReference type="EMBL" id="KAA1058682.1"/>
    </source>
</evidence>